<comment type="similarity">
    <text evidence="1 4 5">Belongs to the Glu/Leu/Phe/Val dehydrogenases family.</text>
</comment>
<evidence type="ECO:0000256" key="4">
    <source>
        <dbReference type="PIRNR" id="PIRNR000185"/>
    </source>
</evidence>
<dbReference type="Proteomes" id="UP000648182">
    <property type="component" value="Unassembled WGS sequence"/>
</dbReference>
<dbReference type="InterPro" id="IPR014362">
    <property type="entry name" value="Glu_DH"/>
</dbReference>
<gene>
    <name evidence="7" type="ORF">H9631_12825</name>
</gene>
<dbReference type="InterPro" id="IPR046346">
    <property type="entry name" value="Aminoacid_DH-like_N_sf"/>
</dbReference>
<dbReference type="Pfam" id="PF02812">
    <property type="entry name" value="ELFV_dehydrog_N"/>
    <property type="match status" value="1"/>
</dbReference>
<dbReference type="SMART" id="SM00839">
    <property type="entry name" value="ELFV_dehydrog"/>
    <property type="match status" value="1"/>
</dbReference>
<reference evidence="7 8" key="1">
    <citation type="submission" date="2020-08" db="EMBL/GenBank/DDBJ databases">
        <title>A Genomic Blueprint of the Chicken Gut Microbiome.</title>
        <authorList>
            <person name="Gilroy R."/>
            <person name="Ravi A."/>
            <person name="Getino M."/>
            <person name="Pursley I."/>
            <person name="Horton D.L."/>
            <person name="Alikhan N.-F."/>
            <person name="Baker D."/>
            <person name="Gharbi K."/>
            <person name="Hall N."/>
            <person name="Watson M."/>
            <person name="Adriaenssens E.M."/>
            <person name="Foster-Nyarko E."/>
            <person name="Jarju S."/>
            <person name="Secka A."/>
            <person name="Antonio M."/>
            <person name="Oren A."/>
            <person name="Chaudhuri R."/>
            <person name="La Ragione R.M."/>
            <person name="Hildebrand F."/>
            <person name="Pallen M.J."/>
        </authorList>
    </citation>
    <scope>NUCLEOTIDE SEQUENCE [LARGE SCALE GENOMIC DNA]</scope>
    <source>
        <strain evidence="7 8">Sa1BUA2</strain>
    </source>
</reference>
<dbReference type="PIRSF" id="PIRSF000185">
    <property type="entry name" value="Glu_DH"/>
    <property type="match status" value="1"/>
</dbReference>
<dbReference type="InterPro" id="IPR006097">
    <property type="entry name" value="Glu/Leu/Phe/Val/Trp_DH_dimer"/>
</dbReference>
<dbReference type="InterPro" id="IPR036291">
    <property type="entry name" value="NAD(P)-bd_dom_sf"/>
</dbReference>
<dbReference type="InterPro" id="IPR006095">
    <property type="entry name" value="Glu/Leu/Phe/Val/Trp_DH"/>
</dbReference>
<keyword evidence="8" id="KW-1185">Reference proteome</keyword>
<proteinExistence type="inferred from homology"/>
<sequence>MKDPYLATEWVDQATGAKGYFVIDEMKNDFCAGGIRMRKGVTKKEVERLARIMTIKMAGLGVPLGGAKGGIDFPSDHPKSKEVLKRYLKAHIPYIREYWLTSEDLGTKEEDILTILRDLGLKSSVHAFINKQENSAILTEKLQRAMSANYDGMKLTDLVTGYGVAVVTLEGLNHLEIKRNHAKVSIQGFGSVGASAAKFLFENGVKIVAIADWKGTIYCKDGLDIPLLSGLKDNTGMISRNGLPPEYEQLPGNAWLTVHSDVLIPAAVADVIHADNAGDLNVKLIIEGANLPVTSEAEQLLFEHDIMVIPDFIANSGGAGLFVSILYGDVKGEASEIFTFLREQMSETTKRILDIAKKDQLSPRIAAKQLVDRLEQQTKQGV</sequence>
<evidence type="ECO:0000259" key="6">
    <source>
        <dbReference type="SMART" id="SM00839"/>
    </source>
</evidence>
<protein>
    <recommendedName>
        <fullName evidence="2 4">Glutamate dehydrogenase</fullName>
    </recommendedName>
</protein>
<dbReference type="Gene3D" id="3.40.50.720">
    <property type="entry name" value="NAD(P)-binding Rossmann-like Domain"/>
    <property type="match status" value="1"/>
</dbReference>
<dbReference type="Gene3D" id="3.40.50.10860">
    <property type="entry name" value="Leucine Dehydrogenase, chain A, domain 1"/>
    <property type="match status" value="1"/>
</dbReference>
<evidence type="ECO:0000256" key="3">
    <source>
        <dbReference type="ARBA" id="ARBA00023002"/>
    </source>
</evidence>
<evidence type="ECO:0000313" key="7">
    <source>
        <dbReference type="EMBL" id="MBD8005961.1"/>
    </source>
</evidence>
<dbReference type="RefSeq" id="WP_191813394.1">
    <property type="nucleotide sequence ID" value="NZ_JACSPV010000021.1"/>
</dbReference>
<keyword evidence="3 4" id="KW-0560">Oxidoreductase</keyword>
<dbReference type="PANTHER" id="PTHR11606:SF13">
    <property type="entry name" value="GLUTAMATE DEHYDROGENASE 1, MITOCHONDRIAL"/>
    <property type="match status" value="1"/>
</dbReference>
<dbReference type="SUPFAM" id="SSF53223">
    <property type="entry name" value="Aminoacid dehydrogenase-like, N-terminal domain"/>
    <property type="match status" value="1"/>
</dbReference>
<evidence type="ECO:0000313" key="8">
    <source>
        <dbReference type="Proteomes" id="UP000648182"/>
    </source>
</evidence>
<accession>A0ABR8VNC8</accession>
<dbReference type="PRINTS" id="PR00082">
    <property type="entry name" value="GLFDHDRGNASE"/>
</dbReference>
<dbReference type="SUPFAM" id="SSF51735">
    <property type="entry name" value="NAD(P)-binding Rossmann-fold domains"/>
    <property type="match status" value="1"/>
</dbReference>
<organism evidence="7 8">
    <name type="scientific">Bacillus norwichensis</name>
    <dbReference type="NCBI Taxonomy" id="2762217"/>
    <lineage>
        <taxon>Bacteria</taxon>
        <taxon>Bacillati</taxon>
        <taxon>Bacillota</taxon>
        <taxon>Bacilli</taxon>
        <taxon>Bacillales</taxon>
        <taxon>Bacillaceae</taxon>
        <taxon>Bacillus</taxon>
    </lineage>
</organism>
<evidence type="ECO:0000256" key="1">
    <source>
        <dbReference type="ARBA" id="ARBA00006382"/>
    </source>
</evidence>
<evidence type="ECO:0000256" key="2">
    <source>
        <dbReference type="ARBA" id="ARBA00012896"/>
    </source>
</evidence>
<dbReference type="Pfam" id="PF00208">
    <property type="entry name" value="ELFV_dehydrog"/>
    <property type="match status" value="1"/>
</dbReference>
<feature type="domain" description="Glutamate/phenylalanine/leucine/valine/L-tryptophan dehydrogenase C-terminal" evidence="6">
    <location>
        <begin position="156"/>
        <end position="381"/>
    </location>
</feature>
<evidence type="ECO:0000256" key="5">
    <source>
        <dbReference type="RuleBase" id="RU004417"/>
    </source>
</evidence>
<dbReference type="EMBL" id="JACSPV010000021">
    <property type="protein sequence ID" value="MBD8005961.1"/>
    <property type="molecule type" value="Genomic_DNA"/>
</dbReference>
<dbReference type="InterPro" id="IPR006096">
    <property type="entry name" value="Glu/Leu/Phe/Val/Trp_DH_C"/>
</dbReference>
<dbReference type="PANTHER" id="PTHR11606">
    <property type="entry name" value="GLUTAMATE DEHYDROGENASE"/>
    <property type="match status" value="1"/>
</dbReference>
<comment type="caution">
    <text evidence="7">The sequence shown here is derived from an EMBL/GenBank/DDBJ whole genome shotgun (WGS) entry which is preliminary data.</text>
</comment>
<name>A0ABR8VNC8_9BACI</name>